<comment type="caution">
    <text evidence="2">The sequence shown here is derived from an EMBL/GenBank/DDBJ whole genome shotgun (WGS) entry which is preliminary data.</text>
</comment>
<evidence type="ECO:0000313" key="3">
    <source>
        <dbReference type="Proteomes" id="UP000309992"/>
    </source>
</evidence>
<gene>
    <name evidence="2" type="ORF">FCN18_37810</name>
</gene>
<evidence type="ECO:0000313" key="2">
    <source>
        <dbReference type="EMBL" id="TKG58543.1"/>
    </source>
</evidence>
<name>A0ABY2RSJ9_9PSEU</name>
<dbReference type="Proteomes" id="UP000309992">
    <property type="component" value="Unassembled WGS sequence"/>
</dbReference>
<proteinExistence type="predicted"/>
<accession>A0ABY2RSJ9</accession>
<keyword evidence="3" id="KW-1185">Reference proteome</keyword>
<evidence type="ECO:0000256" key="1">
    <source>
        <dbReference type="SAM" id="MobiDB-lite"/>
    </source>
</evidence>
<sequence length="75" mass="7341">MSPLEHERGAAAPDLGNFRGGLVAGTTPAAFATVSGGVLALALADKTVAALQDPVEAASPGDRGGRKKSGCGPVR</sequence>
<organism evidence="2 3">
    <name type="scientific">Prauserella endophytica</name>
    <dbReference type="NCBI Taxonomy" id="1592324"/>
    <lineage>
        <taxon>Bacteria</taxon>
        <taxon>Bacillati</taxon>
        <taxon>Actinomycetota</taxon>
        <taxon>Actinomycetes</taxon>
        <taxon>Pseudonocardiales</taxon>
        <taxon>Pseudonocardiaceae</taxon>
        <taxon>Prauserella</taxon>
        <taxon>Prauserella coralliicola group</taxon>
    </lineage>
</organism>
<dbReference type="EMBL" id="SWMS01000052">
    <property type="protein sequence ID" value="TKG58543.1"/>
    <property type="molecule type" value="Genomic_DNA"/>
</dbReference>
<reference evidence="2 3" key="1">
    <citation type="journal article" date="2015" name="Antonie Van Leeuwenhoek">
        <title>Prauserella endophytica sp. nov., an endophytic actinobacterium isolated from Tamarix taklamakanensis.</title>
        <authorList>
            <person name="Liu J.M."/>
            <person name="Habden X."/>
            <person name="Guo L."/>
            <person name="Tuo L."/>
            <person name="Jiang Z.K."/>
            <person name="Liu S.W."/>
            <person name="Liu X.F."/>
            <person name="Chen L."/>
            <person name="Li R.F."/>
            <person name="Zhang Y.Q."/>
            <person name="Sun C.H."/>
        </authorList>
    </citation>
    <scope>NUCLEOTIDE SEQUENCE [LARGE SCALE GENOMIC DNA]</scope>
    <source>
        <strain evidence="2 3">CGMCC 4.7182</strain>
    </source>
</reference>
<dbReference type="RefSeq" id="WP_137097476.1">
    <property type="nucleotide sequence ID" value="NZ_SWMS01000052.1"/>
</dbReference>
<protein>
    <submittedName>
        <fullName evidence="2">Uncharacterized protein</fullName>
    </submittedName>
</protein>
<feature type="region of interest" description="Disordered" evidence="1">
    <location>
        <begin position="54"/>
        <end position="75"/>
    </location>
</feature>